<keyword evidence="1 2" id="KW-0238">DNA-binding</keyword>
<dbReference type="AlphaFoldDB" id="A0A4U2AFY3"/>
<dbReference type="SUPFAM" id="SSF46894">
    <property type="entry name" value="C-terminal effector domain of the bipartite response regulators"/>
    <property type="match status" value="1"/>
</dbReference>
<feature type="domain" description="OmpR/PhoB-type" evidence="4">
    <location>
        <begin position="9"/>
        <end position="108"/>
    </location>
</feature>
<dbReference type="InterPro" id="IPR016032">
    <property type="entry name" value="Sig_transdc_resp-reg_C-effctor"/>
</dbReference>
<name>A0A4U2AFY3_9VIBR</name>
<dbReference type="Gene3D" id="1.10.10.10">
    <property type="entry name" value="Winged helix-like DNA-binding domain superfamily/Winged helix DNA-binding domain"/>
    <property type="match status" value="1"/>
</dbReference>
<sequence length="295" mass="32478">MHLTHLMNNNKIQEYSLVIEIENRQLLNLSLNKHVTLSPSECLILKHLMDNCSQTIGREFLLKHCWPGRVVTSSSLNVAIKNVRTALKAVGSECKVVTVQKEGYCFISPDKGEAQVTDLINNPSDRAPERLEISSAPQVVKDPTEVSDVIEMPFSKRPSLLNLVNGKNKLYVVPLTAGIAVSALLVVVLSFLGFFMEKTSINGIVVYHDSVNLDSMLVEDLTSIAEPGVEAIYLHRMGVDCGAIQVVILNQSGWKDISSSFKLTHCNDAHIGLYEIEPINRLGINQATEGTVDEA</sequence>
<evidence type="ECO:0000313" key="6">
    <source>
        <dbReference type="Proteomes" id="UP000305840"/>
    </source>
</evidence>
<reference evidence="5 6" key="1">
    <citation type="submission" date="2019-04" db="EMBL/GenBank/DDBJ databases">
        <title>A reverse ecology approach based on a biological definition of microbial populations.</title>
        <authorList>
            <person name="Arevalo P."/>
            <person name="Vaninsberghe D."/>
            <person name="Elsherbini J."/>
            <person name="Gore J."/>
            <person name="Polz M."/>
        </authorList>
    </citation>
    <scope>NUCLEOTIDE SEQUENCE [LARGE SCALE GENOMIC DNA]</scope>
    <source>
        <strain evidence="5 6">10N.222.48.A1</strain>
    </source>
</reference>
<evidence type="ECO:0000256" key="3">
    <source>
        <dbReference type="SAM" id="Phobius"/>
    </source>
</evidence>
<dbReference type="CDD" id="cd00383">
    <property type="entry name" value="trans_reg_C"/>
    <property type="match status" value="1"/>
</dbReference>
<dbReference type="GO" id="GO:0000160">
    <property type="term" value="P:phosphorelay signal transduction system"/>
    <property type="evidence" value="ECO:0007669"/>
    <property type="project" value="InterPro"/>
</dbReference>
<dbReference type="InterPro" id="IPR036388">
    <property type="entry name" value="WH-like_DNA-bd_sf"/>
</dbReference>
<dbReference type="GO" id="GO:0006355">
    <property type="term" value="P:regulation of DNA-templated transcription"/>
    <property type="evidence" value="ECO:0007669"/>
    <property type="project" value="InterPro"/>
</dbReference>
<dbReference type="InterPro" id="IPR001867">
    <property type="entry name" value="OmpR/PhoB-type_DNA-bd"/>
</dbReference>
<organism evidence="5 6">
    <name type="scientific">Vibrio lentus</name>
    <dbReference type="NCBI Taxonomy" id="136468"/>
    <lineage>
        <taxon>Bacteria</taxon>
        <taxon>Pseudomonadati</taxon>
        <taxon>Pseudomonadota</taxon>
        <taxon>Gammaproteobacteria</taxon>
        <taxon>Vibrionales</taxon>
        <taxon>Vibrionaceae</taxon>
        <taxon>Vibrio</taxon>
    </lineage>
</organism>
<dbReference type="GO" id="GO:0003677">
    <property type="term" value="F:DNA binding"/>
    <property type="evidence" value="ECO:0007669"/>
    <property type="project" value="UniProtKB-UniRule"/>
</dbReference>
<proteinExistence type="predicted"/>
<evidence type="ECO:0000313" key="5">
    <source>
        <dbReference type="EMBL" id="TKG03834.1"/>
    </source>
</evidence>
<feature type="transmembrane region" description="Helical" evidence="3">
    <location>
        <begin position="170"/>
        <end position="196"/>
    </location>
</feature>
<evidence type="ECO:0000259" key="4">
    <source>
        <dbReference type="PROSITE" id="PS51755"/>
    </source>
</evidence>
<dbReference type="Pfam" id="PF00486">
    <property type="entry name" value="Trans_reg_C"/>
    <property type="match status" value="1"/>
</dbReference>
<accession>A0A4U2AFY3</accession>
<feature type="DNA-binding region" description="OmpR/PhoB-type" evidence="2">
    <location>
        <begin position="9"/>
        <end position="108"/>
    </location>
</feature>
<evidence type="ECO:0000256" key="2">
    <source>
        <dbReference type="PROSITE-ProRule" id="PRU01091"/>
    </source>
</evidence>
<evidence type="ECO:0000256" key="1">
    <source>
        <dbReference type="ARBA" id="ARBA00023125"/>
    </source>
</evidence>
<dbReference type="SMART" id="SM00862">
    <property type="entry name" value="Trans_reg_C"/>
    <property type="match status" value="1"/>
</dbReference>
<keyword evidence="3" id="KW-1133">Transmembrane helix</keyword>
<dbReference type="Proteomes" id="UP000305840">
    <property type="component" value="Unassembled WGS sequence"/>
</dbReference>
<keyword evidence="3" id="KW-0812">Transmembrane</keyword>
<comment type="caution">
    <text evidence="5">The sequence shown here is derived from an EMBL/GenBank/DDBJ whole genome shotgun (WGS) entry which is preliminary data.</text>
</comment>
<dbReference type="RefSeq" id="WP_099166766.1">
    <property type="nucleotide sequence ID" value="NZ_JAJGZU010000024.1"/>
</dbReference>
<gene>
    <name evidence="5" type="ORF">FCV91_20755</name>
</gene>
<keyword evidence="3" id="KW-0472">Membrane</keyword>
<protein>
    <submittedName>
        <fullName evidence="5">Transcriptional regulator</fullName>
    </submittedName>
</protein>
<dbReference type="EMBL" id="SYVO01000089">
    <property type="protein sequence ID" value="TKG03834.1"/>
    <property type="molecule type" value="Genomic_DNA"/>
</dbReference>
<dbReference type="PROSITE" id="PS51755">
    <property type="entry name" value="OMPR_PHOB"/>
    <property type="match status" value="1"/>
</dbReference>